<dbReference type="InterPro" id="IPR011146">
    <property type="entry name" value="HIT-like"/>
</dbReference>
<accession>A0A6C0P3E5</accession>
<dbReference type="Proteomes" id="UP000479114">
    <property type="component" value="Chromosome"/>
</dbReference>
<reference evidence="3 4" key="1">
    <citation type="submission" date="2020-02" db="EMBL/GenBank/DDBJ databases">
        <title>Paenibacillus sp. nov., isolated from rhizosphere soil of tomato.</title>
        <authorList>
            <person name="Weon H.-Y."/>
            <person name="Lee S.A."/>
        </authorList>
    </citation>
    <scope>NUCLEOTIDE SEQUENCE [LARGE SCALE GENOMIC DNA]</scope>
    <source>
        <strain evidence="3 4">14171R-81</strain>
    </source>
</reference>
<dbReference type="SUPFAM" id="SSF54197">
    <property type="entry name" value="HIT-like"/>
    <property type="match status" value="1"/>
</dbReference>
<proteinExistence type="predicted"/>
<sequence length="151" mass="16625">MRLEVCFICRKHASAEAAAGVVYEDESVIASLMAAGAGEHRAYMGYVMLESKRHVPGLGDLSEREAGAVGMAMNRISAALREGLQAEHVYSFVQGDGVPHFHMHLVPRYPGTPVKYWHPTHILQWTEAPRGGFGELEGIRGRIRDALGRRS</sequence>
<evidence type="ECO:0000259" key="2">
    <source>
        <dbReference type="PROSITE" id="PS51084"/>
    </source>
</evidence>
<protein>
    <submittedName>
        <fullName evidence="3">HIT family protein</fullName>
    </submittedName>
</protein>
<name>A0A6C0P3E5_9BACL</name>
<evidence type="ECO:0000313" key="3">
    <source>
        <dbReference type="EMBL" id="QHW33018.1"/>
    </source>
</evidence>
<dbReference type="Pfam" id="PF01230">
    <property type="entry name" value="HIT"/>
    <property type="match status" value="1"/>
</dbReference>
<evidence type="ECO:0000256" key="1">
    <source>
        <dbReference type="PROSITE-ProRule" id="PRU00464"/>
    </source>
</evidence>
<organism evidence="3 4">
    <name type="scientific">Paenibacillus rhizovicinus</name>
    <dbReference type="NCBI Taxonomy" id="2704463"/>
    <lineage>
        <taxon>Bacteria</taxon>
        <taxon>Bacillati</taxon>
        <taxon>Bacillota</taxon>
        <taxon>Bacilli</taxon>
        <taxon>Bacillales</taxon>
        <taxon>Paenibacillaceae</taxon>
        <taxon>Paenibacillus</taxon>
    </lineage>
</organism>
<dbReference type="KEGG" id="prz:GZH47_20935"/>
<dbReference type="PROSITE" id="PS51084">
    <property type="entry name" value="HIT_2"/>
    <property type="match status" value="1"/>
</dbReference>
<dbReference type="EMBL" id="CP048286">
    <property type="protein sequence ID" value="QHW33018.1"/>
    <property type="molecule type" value="Genomic_DNA"/>
</dbReference>
<dbReference type="PANTHER" id="PTHR46648">
    <property type="entry name" value="HIT FAMILY PROTEIN 1"/>
    <property type="match status" value="1"/>
</dbReference>
<dbReference type="InterPro" id="IPR001310">
    <property type="entry name" value="Histidine_triad_HIT"/>
</dbReference>
<dbReference type="PANTHER" id="PTHR46648:SF1">
    <property type="entry name" value="ADENOSINE 5'-MONOPHOSPHORAMIDASE HNT1"/>
    <property type="match status" value="1"/>
</dbReference>
<dbReference type="GO" id="GO:0009117">
    <property type="term" value="P:nucleotide metabolic process"/>
    <property type="evidence" value="ECO:0007669"/>
    <property type="project" value="TreeGrafter"/>
</dbReference>
<dbReference type="InterPro" id="IPR036265">
    <property type="entry name" value="HIT-like_sf"/>
</dbReference>
<dbReference type="GO" id="GO:0003824">
    <property type="term" value="F:catalytic activity"/>
    <property type="evidence" value="ECO:0007669"/>
    <property type="project" value="InterPro"/>
</dbReference>
<feature type="short sequence motif" description="Histidine triad motif" evidence="1">
    <location>
        <begin position="100"/>
        <end position="104"/>
    </location>
</feature>
<keyword evidence="4" id="KW-1185">Reference proteome</keyword>
<evidence type="ECO:0000313" key="4">
    <source>
        <dbReference type="Proteomes" id="UP000479114"/>
    </source>
</evidence>
<dbReference type="RefSeq" id="WP_162642917.1">
    <property type="nucleotide sequence ID" value="NZ_CP048286.1"/>
</dbReference>
<dbReference type="AlphaFoldDB" id="A0A6C0P3E5"/>
<dbReference type="Gene3D" id="3.30.428.10">
    <property type="entry name" value="HIT-like"/>
    <property type="match status" value="1"/>
</dbReference>
<feature type="domain" description="HIT" evidence="2">
    <location>
        <begin position="45"/>
        <end position="115"/>
    </location>
</feature>
<gene>
    <name evidence="3" type="ORF">GZH47_20935</name>
</gene>